<feature type="region of interest" description="Disordered" evidence="1">
    <location>
        <begin position="1"/>
        <end position="57"/>
    </location>
</feature>
<dbReference type="Gramene" id="AET1Gv20902500.7">
    <property type="protein sequence ID" value="AET1Gv20902500.7"/>
    <property type="gene ID" value="AET1Gv20902500"/>
</dbReference>
<protein>
    <submittedName>
        <fullName evidence="2">Uncharacterized protein</fullName>
    </submittedName>
</protein>
<dbReference type="EnsemblPlants" id="AET1Gv20902500.7">
    <property type="protein sequence ID" value="AET1Gv20902500.7"/>
    <property type="gene ID" value="AET1Gv20902500"/>
</dbReference>
<evidence type="ECO:0000313" key="3">
    <source>
        <dbReference type="Proteomes" id="UP000015105"/>
    </source>
</evidence>
<proteinExistence type="predicted"/>
<feature type="compositionally biased region" description="Pro residues" evidence="1">
    <location>
        <begin position="38"/>
        <end position="47"/>
    </location>
</feature>
<reference evidence="2" key="5">
    <citation type="journal article" date="2021" name="G3 (Bethesda)">
        <title>Aegilops tauschii genome assembly Aet v5.0 features greater sequence contiguity and improved annotation.</title>
        <authorList>
            <person name="Wang L."/>
            <person name="Zhu T."/>
            <person name="Rodriguez J.C."/>
            <person name="Deal K.R."/>
            <person name="Dubcovsky J."/>
            <person name="McGuire P.E."/>
            <person name="Lux T."/>
            <person name="Spannagl M."/>
            <person name="Mayer K.F.X."/>
            <person name="Baldrich P."/>
            <person name="Meyers B.C."/>
            <person name="Huo N."/>
            <person name="Gu Y.Q."/>
            <person name="Zhou H."/>
            <person name="Devos K.M."/>
            <person name="Bennetzen J.L."/>
            <person name="Unver T."/>
            <person name="Budak H."/>
            <person name="Gulick P.J."/>
            <person name="Galiba G."/>
            <person name="Kalapos B."/>
            <person name="Nelson D.R."/>
            <person name="Li P."/>
            <person name="You F.M."/>
            <person name="Luo M.C."/>
            <person name="Dvorak J."/>
        </authorList>
    </citation>
    <scope>NUCLEOTIDE SEQUENCE [LARGE SCALE GENOMIC DNA]</scope>
    <source>
        <strain evidence="2">cv. AL8/78</strain>
    </source>
</reference>
<sequence>SSPRHVASSESSLQKEPGPLSPSSSLLPQNKSPLFSPLGPPPLPSPIPQLQRLAHPL</sequence>
<evidence type="ECO:0000256" key="1">
    <source>
        <dbReference type="SAM" id="MobiDB-lite"/>
    </source>
</evidence>
<reference evidence="3" key="1">
    <citation type="journal article" date="2014" name="Science">
        <title>Ancient hybridizations among the ancestral genomes of bread wheat.</title>
        <authorList>
            <consortium name="International Wheat Genome Sequencing Consortium,"/>
            <person name="Marcussen T."/>
            <person name="Sandve S.R."/>
            <person name="Heier L."/>
            <person name="Spannagl M."/>
            <person name="Pfeifer M."/>
            <person name="Jakobsen K.S."/>
            <person name="Wulff B.B."/>
            <person name="Steuernagel B."/>
            <person name="Mayer K.F."/>
            <person name="Olsen O.A."/>
        </authorList>
    </citation>
    <scope>NUCLEOTIDE SEQUENCE [LARGE SCALE GENOMIC DNA]</scope>
    <source>
        <strain evidence="3">cv. AL8/78</strain>
    </source>
</reference>
<reference evidence="3" key="2">
    <citation type="journal article" date="2017" name="Nat. Plants">
        <title>The Aegilops tauschii genome reveals multiple impacts of transposons.</title>
        <authorList>
            <person name="Zhao G."/>
            <person name="Zou C."/>
            <person name="Li K."/>
            <person name="Wang K."/>
            <person name="Li T."/>
            <person name="Gao L."/>
            <person name="Zhang X."/>
            <person name="Wang H."/>
            <person name="Yang Z."/>
            <person name="Liu X."/>
            <person name="Jiang W."/>
            <person name="Mao L."/>
            <person name="Kong X."/>
            <person name="Jiao Y."/>
            <person name="Jia J."/>
        </authorList>
    </citation>
    <scope>NUCLEOTIDE SEQUENCE [LARGE SCALE GENOMIC DNA]</scope>
    <source>
        <strain evidence="3">cv. AL8/78</strain>
    </source>
</reference>
<reference evidence="2" key="4">
    <citation type="submission" date="2019-03" db="UniProtKB">
        <authorList>
            <consortium name="EnsemblPlants"/>
        </authorList>
    </citation>
    <scope>IDENTIFICATION</scope>
</reference>
<accession>A0A452ZSR2</accession>
<name>A0A452ZSR2_AEGTS</name>
<feature type="compositionally biased region" description="Low complexity" evidence="1">
    <location>
        <begin position="17"/>
        <end position="37"/>
    </location>
</feature>
<feature type="compositionally biased region" description="Polar residues" evidence="1">
    <location>
        <begin position="1"/>
        <end position="14"/>
    </location>
</feature>
<reference evidence="2" key="3">
    <citation type="journal article" date="2017" name="Nature">
        <title>Genome sequence of the progenitor of the wheat D genome Aegilops tauschii.</title>
        <authorList>
            <person name="Luo M.C."/>
            <person name="Gu Y.Q."/>
            <person name="Puiu D."/>
            <person name="Wang H."/>
            <person name="Twardziok S.O."/>
            <person name="Deal K.R."/>
            <person name="Huo N."/>
            <person name="Zhu T."/>
            <person name="Wang L."/>
            <person name="Wang Y."/>
            <person name="McGuire P.E."/>
            <person name="Liu S."/>
            <person name="Long H."/>
            <person name="Ramasamy R.K."/>
            <person name="Rodriguez J.C."/>
            <person name="Van S.L."/>
            <person name="Yuan L."/>
            <person name="Wang Z."/>
            <person name="Xia Z."/>
            <person name="Xiao L."/>
            <person name="Anderson O.D."/>
            <person name="Ouyang S."/>
            <person name="Liang Y."/>
            <person name="Zimin A.V."/>
            <person name="Pertea G."/>
            <person name="Qi P."/>
            <person name="Bennetzen J.L."/>
            <person name="Dai X."/>
            <person name="Dawson M.W."/>
            <person name="Muller H.G."/>
            <person name="Kugler K."/>
            <person name="Rivarola-Duarte L."/>
            <person name="Spannagl M."/>
            <person name="Mayer K.F.X."/>
            <person name="Lu F.H."/>
            <person name="Bevan M.W."/>
            <person name="Leroy P."/>
            <person name="Li P."/>
            <person name="You F.M."/>
            <person name="Sun Q."/>
            <person name="Liu Z."/>
            <person name="Lyons E."/>
            <person name="Wicker T."/>
            <person name="Salzberg S.L."/>
            <person name="Devos K.M."/>
            <person name="Dvorak J."/>
        </authorList>
    </citation>
    <scope>NUCLEOTIDE SEQUENCE [LARGE SCALE GENOMIC DNA]</scope>
    <source>
        <strain evidence="2">cv. AL8/78</strain>
    </source>
</reference>
<keyword evidence="3" id="KW-1185">Reference proteome</keyword>
<dbReference type="AlphaFoldDB" id="A0A452ZSR2"/>
<dbReference type="Proteomes" id="UP000015105">
    <property type="component" value="Chromosome 1D"/>
</dbReference>
<evidence type="ECO:0000313" key="2">
    <source>
        <dbReference type="EnsemblPlants" id="AET1Gv20902500.7"/>
    </source>
</evidence>
<organism evidence="2 3">
    <name type="scientific">Aegilops tauschii subsp. strangulata</name>
    <name type="common">Goatgrass</name>
    <dbReference type="NCBI Taxonomy" id="200361"/>
    <lineage>
        <taxon>Eukaryota</taxon>
        <taxon>Viridiplantae</taxon>
        <taxon>Streptophyta</taxon>
        <taxon>Embryophyta</taxon>
        <taxon>Tracheophyta</taxon>
        <taxon>Spermatophyta</taxon>
        <taxon>Magnoliopsida</taxon>
        <taxon>Liliopsida</taxon>
        <taxon>Poales</taxon>
        <taxon>Poaceae</taxon>
        <taxon>BOP clade</taxon>
        <taxon>Pooideae</taxon>
        <taxon>Triticodae</taxon>
        <taxon>Triticeae</taxon>
        <taxon>Triticinae</taxon>
        <taxon>Aegilops</taxon>
    </lineage>
</organism>